<comment type="caution">
    <text evidence="4">The sequence shown here is derived from an EMBL/GenBank/DDBJ whole genome shotgun (WGS) entry which is preliminary data.</text>
</comment>
<dbReference type="PROSITE" id="PS51186">
    <property type="entry name" value="GNAT"/>
    <property type="match status" value="1"/>
</dbReference>
<dbReference type="SUPFAM" id="SSF55729">
    <property type="entry name" value="Acyl-CoA N-acyltransferases (Nat)"/>
    <property type="match status" value="1"/>
</dbReference>
<protein>
    <recommendedName>
        <fullName evidence="3">N-acetyltransferase domain-containing protein</fullName>
    </recommendedName>
</protein>
<sequence>MPLTPCDLTSADLDRMLVLNNAAVPKVNDLSGPALERLMEWASVVSGARGEDGTLLGFVLALPPGLPYESENYRWVCGRRETFLYVDRVVVASDARGRGVGRALYRTVMRAAAVHHRRDARVICEVNERPPNPGSMAFHKALGFRPIGRVDYGTGAKAVRFLECRHA</sequence>
<evidence type="ECO:0000313" key="4">
    <source>
        <dbReference type="EMBL" id="MBB4265806.1"/>
    </source>
</evidence>
<dbReference type="InterPro" id="IPR016181">
    <property type="entry name" value="Acyl_CoA_acyltransferase"/>
</dbReference>
<dbReference type="EMBL" id="JACIGK010000008">
    <property type="protein sequence ID" value="MBB4265806.1"/>
    <property type="molecule type" value="Genomic_DNA"/>
</dbReference>
<evidence type="ECO:0000256" key="2">
    <source>
        <dbReference type="ARBA" id="ARBA00023315"/>
    </source>
</evidence>
<proteinExistence type="predicted"/>
<dbReference type="Gene3D" id="3.40.630.30">
    <property type="match status" value="1"/>
</dbReference>
<dbReference type="PANTHER" id="PTHR43877">
    <property type="entry name" value="AMINOALKYLPHOSPHONATE N-ACETYLTRANSFERASE-RELATED-RELATED"/>
    <property type="match status" value="1"/>
</dbReference>
<dbReference type="Proteomes" id="UP000554286">
    <property type="component" value="Unassembled WGS sequence"/>
</dbReference>
<reference evidence="4 5" key="1">
    <citation type="submission" date="2020-08" db="EMBL/GenBank/DDBJ databases">
        <title>Genome sequencing of Purple Non-Sulfur Bacteria from various extreme environments.</title>
        <authorList>
            <person name="Mayer M."/>
        </authorList>
    </citation>
    <scope>NUCLEOTIDE SEQUENCE [LARGE SCALE GENOMIC DNA]</scope>
    <source>
        <strain evidence="4 5">JA131</strain>
    </source>
</reference>
<dbReference type="CDD" id="cd04301">
    <property type="entry name" value="NAT_SF"/>
    <property type="match status" value="1"/>
</dbReference>
<evidence type="ECO:0000259" key="3">
    <source>
        <dbReference type="PROSITE" id="PS51186"/>
    </source>
</evidence>
<evidence type="ECO:0000313" key="5">
    <source>
        <dbReference type="Proteomes" id="UP000554286"/>
    </source>
</evidence>
<keyword evidence="5" id="KW-1185">Reference proteome</keyword>
<dbReference type="InterPro" id="IPR016890">
    <property type="entry name" value="UCP028520"/>
</dbReference>
<feature type="domain" description="N-acetyltransferase" evidence="3">
    <location>
        <begin position="1"/>
        <end position="163"/>
    </location>
</feature>
<dbReference type="PIRSF" id="PIRSF028520">
    <property type="entry name" value="UCP028520"/>
    <property type="match status" value="1"/>
</dbReference>
<dbReference type="GO" id="GO:0016747">
    <property type="term" value="F:acyltransferase activity, transferring groups other than amino-acyl groups"/>
    <property type="evidence" value="ECO:0007669"/>
    <property type="project" value="InterPro"/>
</dbReference>
<accession>A0A7W6W9U3</accession>
<evidence type="ECO:0000256" key="1">
    <source>
        <dbReference type="ARBA" id="ARBA00022679"/>
    </source>
</evidence>
<gene>
    <name evidence="4" type="ORF">GGD89_001430</name>
</gene>
<keyword evidence="2" id="KW-0012">Acyltransferase</keyword>
<name>A0A7W6W9U3_9PROT</name>
<dbReference type="InterPro" id="IPR000182">
    <property type="entry name" value="GNAT_dom"/>
</dbReference>
<dbReference type="PANTHER" id="PTHR43877:SF2">
    <property type="entry name" value="AMINOALKYLPHOSPHONATE N-ACETYLTRANSFERASE-RELATED"/>
    <property type="match status" value="1"/>
</dbReference>
<keyword evidence="1" id="KW-0808">Transferase</keyword>
<dbReference type="RefSeq" id="WP_184043533.1">
    <property type="nucleotide sequence ID" value="NZ_JACIGK010000008.1"/>
</dbReference>
<dbReference type="Pfam" id="PF00583">
    <property type="entry name" value="Acetyltransf_1"/>
    <property type="match status" value="1"/>
</dbReference>
<dbReference type="InterPro" id="IPR050832">
    <property type="entry name" value="Bact_Acetyltransf"/>
</dbReference>
<dbReference type="AlphaFoldDB" id="A0A7W6W9U3"/>
<organism evidence="4 5">
    <name type="scientific">Roseospira visakhapatnamensis</name>
    <dbReference type="NCBI Taxonomy" id="390880"/>
    <lineage>
        <taxon>Bacteria</taxon>
        <taxon>Pseudomonadati</taxon>
        <taxon>Pseudomonadota</taxon>
        <taxon>Alphaproteobacteria</taxon>
        <taxon>Rhodospirillales</taxon>
        <taxon>Rhodospirillaceae</taxon>
        <taxon>Roseospira</taxon>
    </lineage>
</organism>